<feature type="region of interest" description="Disordered" evidence="3">
    <location>
        <begin position="277"/>
        <end position="338"/>
    </location>
</feature>
<feature type="compositionally biased region" description="Basic and acidic residues" evidence="3">
    <location>
        <begin position="304"/>
        <end position="314"/>
    </location>
</feature>
<protein>
    <recommendedName>
        <fullName evidence="4">UPF3 domain-containing protein</fullName>
    </recommendedName>
</protein>
<sequence length="498" mass="55350">MEAISVKRVASSHYVRDDDVKITGSSAYNMSLLEGSPSDVARSLHGDLLRSEIFPSKSHMELEVSPAIVFDEYQRMKVLRRHPHPCVIPIVDAHFLQTPEDCTRCSEIKSWYDKYDVRRDQGRFNISKLDYARYLGKYSGEQATESSVARTGQSLLGIYSDPEMVSIGSDTTFISRDDDNDMELRGAQFKAIVEYAPSQRVPKPCDKKDPREGSITKDPDYLEFLKLIAQPVENLPSAEVQLERREAEQSGASKPAPIVTPLMEFIRQKRATVIGSQGSLDVRRGGRRSRAVSANKPSSRPLKRNSEKKKDNSKSVRSSKQDNSSTASVMDSSLPGISLTMESGKKKILLLKKDRDTPVNSPPQPEQQMETNLSSTSRQNQKIGDVGGRLIKGMLVRKEPRPSQSSTLVQPEPRVEPSEAENYKRPPRAGSARHSSRRVGSRSRKEDGFAVTGEGKSSRRGGGGDPTSYEASQAKVSPPRRAINISQFQWNLSLNGNL</sequence>
<gene>
    <name evidence="5" type="ORF">F2Q68_00039426</name>
</gene>
<evidence type="ECO:0000256" key="2">
    <source>
        <dbReference type="ARBA" id="ARBA00023242"/>
    </source>
</evidence>
<accession>A0A8S9ML60</accession>
<dbReference type="EMBL" id="QGKW02000007">
    <property type="protein sequence ID" value="KAF2619762.1"/>
    <property type="molecule type" value="Genomic_DNA"/>
</dbReference>
<name>A0A8S9ML60_BRACR</name>
<feature type="compositionally biased region" description="Polar residues" evidence="3">
    <location>
        <begin position="315"/>
        <end position="331"/>
    </location>
</feature>
<dbReference type="InterPro" id="IPR005120">
    <property type="entry name" value="UPF3_dom"/>
</dbReference>
<proteinExistence type="predicted"/>
<reference evidence="5" key="1">
    <citation type="submission" date="2019-12" db="EMBL/GenBank/DDBJ databases">
        <title>Genome sequencing and annotation of Brassica cretica.</title>
        <authorList>
            <person name="Studholme D.J."/>
            <person name="Sarris P.F."/>
        </authorList>
    </citation>
    <scope>NUCLEOTIDE SEQUENCE</scope>
    <source>
        <strain evidence="5">PFS-001/15</strain>
        <tissue evidence="5">Leaf</tissue>
    </source>
</reference>
<dbReference type="Pfam" id="PF03467">
    <property type="entry name" value="Smg4_UPF3"/>
    <property type="match status" value="1"/>
</dbReference>
<dbReference type="GO" id="GO:0045727">
    <property type="term" value="P:positive regulation of translation"/>
    <property type="evidence" value="ECO:0007669"/>
    <property type="project" value="TreeGrafter"/>
</dbReference>
<dbReference type="GO" id="GO:0000184">
    <property type="term" value="P:nuclear-transcribed mRNA catabolic process, nonsense-mediated decay"/>
    <property type="evidence" value="ECO:0007669"/>
    <property type="project" value="InterPro"/>
</dbReference>
<dbReference type="PANTHER" id="PTHR13112">
    <property type="entry name" value="UPF3 REGULATOR OF NONSENSE TRANSCRIPTS-LIKE PROTEIN"/>
    <property type="match status" value="1"/>
</dbReference>
<dbReference type="InterPro" id="IPR039722">
    <property type="entry name" value="Upf3"/>
</dbReference>
<dbReference type="PANTHER" id="PTHR13112:SF7">
    <property type="entry name" value="UPF3 DOMAIN-CONTAINING PROTEIN"/>
    <property type="match status" value="1"/>
</dbReference>
<dbReference type="GO" id="GO:0003729">
    <property type="term" value="F:mRNA binding"/>
    <property type="evidence" value="ECO:0007669"/>
    <property type="project" value="TreeGrafter"/>
</dbReference>
<dbReference type="GO" id="GO:0005730">
    <property type="term" value="C:nucleolus"/>
    <property type="evidence" value="ECO:0007669"/>
    <property type="project" value="TreeGrafter"/>
</dbReference>
<comment type="subcellular location">
    <subcellularLocation>
        <location evidence="1">Nucleus</location>
    </subcellularLocation>
</comment>
<evidence type="ECO:0000256" key="1">
    <source>
        <dbReference type="ARBA" id="ARBA00004123"/>
    </source>
</evidence>
<dbReference type="GO" id="GO:0005737">
    <property type="term" value="C:cytoplasm"/>
    <property type="evidence" value="ECO:0007669"/>
    <property type="project" value="TreeGrafter"/>
</dbReference>
<organism evidence="5 6">
    <name type="scientific">Brassica cretica</name>
    <name type="common">Mustard</name>
    <dbReference type="NCBI Taxonomy" id="69181"/>
    <lineage>
        <taxon>Eukaryota</taxon>
        <taxon>Viridiplantae</taxon>
        <taxon>Streptophyta</taxon>
        <taxon>Embryophyta</taxon>
        <taxon>Tracheophyta</taxon>
        <taxon>Spermatophyta</taxon>
        <taxon>Magnoliopsida</taxon>
        <taxon>eudicotyledons</taxon>
        <taxon>Gunneridae</taxon>
        <taxon>Pentapetalae</taxon>
        <taxon>rosids</taxon>
        <taxon>malvids</taxon>
        <taxon>Brassicales</taxon>
        <taxon>Brassicaceae</taxon>
        <taxon>Brassiceae</taxon>
        <taxon>Brassica</taxon>
    </lineage>
</organism>
<feature type="domain" description="UPF3" evidence="4">
    <location>
        <begin position="185"/>
        <end position="271"/>
    </location>
</feature>
<evidence type="ECO:0000313" key="6">
    <source>
        <dbReference type="Proteomes" id="UP000712281"/>
    </source>
</evidence>
<feature type="region of interest" description="Disordered" evidence="3">
    <location>
        <begin position="353"/>
        <end position="482"/>
    </location>
</feature>
<dbReference type="Proteomes" id="UP000712281">
    <property type="component" value="Unassembled WGS sequence"/>
</dbReference>
<dbReference type="AlphaFoldDB" id="A0A8S9ML60"/>
<evidence type="ECO:0000313" key="5">
    <source>
        <dbReference type="EMBL" id="KAF2619762.1"/>
    </source>
</evidence>
<feature type="compositionally biased region" description="Polar residues" evidence="3">
    <location>
        <begin position="366"/>
        <end position="382"/>
    </location>
</feature>
<keyword evidence="2" id="KW-0539">Nucleus</keyword>
<evidence type="ECO:0000256" key="3">
    <source>
        <dbReference type="SAM" id="MobiDB-lite"/>
    </source>
</evidence>
<comment type="caution">
    <text evidence="5">The sequence shown here is derived from an EMBL/GenBank/DDBJ whole genome shotgun (WGS) entry which is preliminary data.</text>
</comment>
<feature type="compositionally biased region" description="Basic and acidic residues" evidence="3">
    <location>
        <begin position="413"/>
        <end position="424"/>
    </location>
</feature>
<evidence type="ECO:0000259" key="4">
    <source>
        <dbReference type="Pfam" id="PF03467"/>
    </source>
</evidence>